<organism evidence="3">
    <name type="scientific">Thermogemmatispora argillosa</name>
    <dbReference type="NCBI Taxonomy" id="2045280"/>
    <lineage>
        <taxon>Bacteria</taxon>
        <taxon>Bacillati</taxon>
        <taxon>Chloroflexota</taxon>
        <taxon>Ktedonobacteria</taxon>
        <taxon>Thermogemmatisporales</taxon>
        <taxon>Thermogemmatisporaceae</taxon>
        <taxon>Thermogemmatispora</taxon>
    </lineage>
</organism>
<dbReference type="PANTHER" id="PTHR35848">
    <property type="entry name" value="OXALATE-BINDING PROTEIN"/>
    <property type="match status" value="1"/>
</dbReference>
<dbReference type="InterPro" id="IPR014710">
    <property type="entry name" value="RmlC-like_jellyroll"/>
</dbReference>
<accession>A0A455SYK0</accession>
<dbReference type="InterPro" id="IPR051610">
    <property type="entry name" value="GPI/OXD"/>
</dbReference>
<gene>
    <name evidence="3" type="ORF">KTA_08550</name>
</gene>
<dbReference type="Gene3D" id="2.60.120.10">
    <property type="entry name" value="Jelly Rolls"/>
    <property type="match status" value="1"/>
</dbReference>
<feature type="domain" description="Cupin type-2" evidence="2">
    <location>
        <begin position="53"/>
        <end position="121"/>
    </location>
</feature>
<sequence>MADHDYFAPAQKLQRPLIRARETVPREPTRHGALKRVLLRREEALSALCFVNEVEVAPGETIHSHAHESMQEVFYLLEGEGLMKLGEQSLTVREGDCLLVPPLLPHEITNAGPLPLRFLCFGVEIAPPTG</sequence>
<evidence type="ECO:0000259" key="2">
    <source>
        <dbReference type="Pfam" id="PF07883"/>
    </source>
</evidence>
<reference evidence="3" key="1">
    <citation type="submission" date="2018-12" db="EMBL/GenBank/DDBJ databases">
        <title>Novel natural products biosynthetic potential of the class Ktedonobacteria.</title>
        <authorList>
            <person name="Zheng Y."/>
            <person name="Saitou A."/>
            <person name="Wang C.M."/>
            <person name="Toyoda A."/>
            <person name="Minakuchi Y."/>
            <person name="Sekiguchi Y."/>
            <person name="Ueda K."/>
            <person name="Takano H."/>
            <person name="Sakai Y."/>
            <person name="Yokota A."/>
            <person name="Yabe S."/>
        </authorList>
    </citation>
    <scope>NUCLEOTIDE SEQUENCE</scope>
    <source>
        <strain evidence="3">A3-2</strain>
    </source>
</reference>
<evidence type="ECO:0000256" key="1">
    <source>
        <dbReference type="ARBA" id="ARBA00022723"/>
    </source>
</evidence>
<keyword evidence="1" id="KW-0479">Metal-binding</keyword>
<dbReference type="InterPro" id="IPR011051">
    <property type="entry name" value="RmlC_Cupin_sf"/>
</dbReference>
<protein>
    <recommendedName>
        <fullName evidence="2">Cupin type-2 domain-containing protein</fullName>
    </recommendedName>
</protein>
<evidence type="ECO:0000313" key="3">
    <source>
        <dbReference type="EMBL" id="BBH92656.1"/>
    </source>
</evidence>
<dbReference type="EMBL" id="AP019377">
    <property type="protein sequence ID" value="BBH92656.1"/>
    <property type="molecule type" value="Genomic_DNA"/>
</dbReference>
<name>A0A455SYK0_9CHLR</name>
<dbReference type="SUPFAM" id="SSF51182">
    <property type="entry name" value="RmlC-like cupins"/>
    <property type="match status" value="1"/>
</dbReference>
<proteinExistence type="predicted"/>
<dbReference type="GO" id="GO:0046872">
    <property type="term" value="F:metal ion binding"/>
    <property type="evidence" value="ECO:0007669"/>
    <property type="project" value="UniProtKB-KW"/>
</dbReference>
<dbReference type="PANTHER" id="PTHR35848:SF6">
    <property type="entry name" value="CUPIN TYPE-2 DOMAIN-CONTAINING PROTEIN"/>
    <property type="match status" value="1"/>
</dbReference>
<dbReference type="InterPro" id="IPR013096">
    <property type="entry name" value="Cupin_2"/>
</dbReference>
<dbReference type="AlphaFoldDB" id="A0A455SYK0"/>
<dbReference type="Pfam" id="PF07883">
    <property type="entry name" value="Cupin_2"/>
    <property type="match status" value="1"/>
</dbReference>